<dbReference type="GO" id="GO:0032259">
    <property type="term" value="P:methylation"/>
    <property type="evidence" value="ECO:0007669"/>
    <property type="project" value="UniProtKB-KW"/>
</dbReference>
<dbReference type="OrthoDB" id="9757640at2"/>
<evidence type="ECO:0000313" key="3">
    <source>
        <dbReference type="Proteomes" id="UP000093514"/>
    </source>
</evidence>
<evidence type="ECO:0000259" key="1">
    <source>
        <dbReference type="Pfam" id="PF08241"/>
    </source>
</evidence>
<dbReference type="GO" id="GO:0008757">
    <property type="term" value="F:S-adenosylmethionine-dependent methyltransferase activity"/>
    <property type="evidence" value="ECO:0007669"/>
    <property type="project" value="InterPro"/>
</dbReference>
<reference evidence="3" key="1">
    <citation type="submission" date="2016-07" db="EMBL/GenBank/DDBJ databases">
        <authorList>
            <person name="Florea S."/>
            <person name="Webb J.S."/>
            <person name="Jaromczyk J."/>
            <person name="Schardl C.L."/>
        </authorList>
    </citation>
    <scope>NUCLEOTIDE SEQUENCE [LARGE SCALE GENOMIC DNA]</scope>
    <source>
        <strain evidence="3">Z6</strain>
    </source>
</reference>
<evidence type="ECO:0000313" key="2">
    <source>
        <dbReference type="EMBL" id="OCL28608.1"/>
    </source>
</evidence>
<keyword evidence="2" id="KW-0808">Transferase</keyword>
<dbReference type="Proteomes" id="UP000093514">
    <property type="component" value="Unassembled WGS sequence"/>
</dbReference>
<sequence>MNPKNGLLKEHIARYRFASYLARGRVLDIACGVGYGTEILRAVGEGIKEIVGVDIDQESINYAKRKYKYPWNKFLVGDGCDDEFIKTLGTFDTIISMETIEHIKDDYKFVENLRRLLRPGGLAVISTPFGRGRNVECSNEYHYRQYKEEEFKELLSKNFSKVTILHQRDEEIELPKEDKKYYLMVALCE</sequence>
<gene>
    <name evidence="2" type="ORF">U472_00535</name>
</gene>
<dbReference type="InterPro" id="IPR029063">
    <property type="entry name" value="SAM-dependent_MTases_sf"/>
</dbReference>
<dbReference type="Gene3D" id="3.40.50.150">
    <property type="entry name" value="Vaccinia Virus protein VP39"/>
    <property type="match status" value="1"/>
</dbReference>
<dbReference type="PANTHER" id="PTHR43861:SF6">
    <property type="entry name" value="METHYLTRANSFERASE TYPE 11"/>
    <property type="match status" value="1"/>
</dbReference>
<dbReference type="EMBL" id="LWDV01000004">
    <property type="protein sequence ID" value="OCL28608.1"/>
    <property type="molecule type" value="Genomic_DNA"/>
</dbReference>
<dbReference type="CDD" id="cd02440">
    <property type="entry name" value="AdoMet_MTases"/>
    <property type="match status" value="1"/>
</dbReference>
<organism evidence="2 3">
    <name type="scientific">Orenia metallireducens</name>
    <dbReference type="NCBI Taxonomy" id="1413210"/>
    <lineage>
        <taxon>Bacteria</taxon>
        <taxon>Bacillati</taxon>
        <taxon>Bacillota</taxon>
        <taxon>Clostridia</taxon>
        <taxon>Halanaerobiales</taxon>
        <taxon>Halobacteroidaceae</taxon>
        <taxon>Orenia</taxon>
    </lineage>
</organism>
<protein>
    <submittedName>
        <fullName evidence="2">SAM-dependent methyltransferase</fullName>
    </submittedName>
</protein>
<feature type="domain" description="Methyltransferase type 11" evidence="1">
    <location>
        <begin position="27"/>
        <end position="125"/>
    </location>
</feature>
<comment type="caution">
    <text evidence="2">The sequence shown here is derived from an EMBL/GenBank/DDBJ whole genome shotgun (WGS) entry which is preliminary data.</text>
</comment>
<keyword evidence="3" id="KW-1185">Reference proteome</keyword>
<dbReference type="SUPFAM" id="SSF53335">
    <property type="entry name" value="S-adenosyl-L-methionine-dependent methyltransferases"/>
    <property type="match status" value="1"/>
</dbReference>
<dbReference type="PANTHER" id="PTHR43861">
    <property type="entry name" value="TRANS-ACONITATE 2-METHYLTRANSFERASE-RELATED"/>
    <property type="match status" value="1"/>
</dbReference>
<keyword evidence="2" id="KW-0489">Methyltransferase</keyword>
<name>A0A1C0ADA0_9FIRM</name>
<dbReference type="AlphaFoldDB" id="A0A1C0ADA0"/>
<dbReference type="Pfam" id="PF08241">
    <property type="entry name" value="Methyltransf_11"/>
    <property type="match status" value="1"/>
</dbReference>
<accession>A0A1C0ADA0</accession>
<proteinExistence type="predicted"/>
<reference evidence="2 3" key="2">
    <citation type="submission" date="2016-08" db="EMBL/GenBank/DDBJ databases">
        <title>Orenia metallireducens sp. nov. strain Z6, a Novel Metal-reducing Firmicute from the Deep Subsurface.</title>
        <authorList>
            <person name="Maxim B.I."/>
            <person name="Kenneth K."/>
            <person name="Flynn T.M."/>
            <person name="Oloughlin E.J."/>
            <person name="Locke R.A."/>
            <person name="Weber J.R."/>
            <person name="Egan S.M."/>
            <person name="Mackie R.I."/>
            <person name="Cann I.K."/>
        </authorList>
    </citation>
    <scope>NUCLEOTIDE SEQUENCE [LARGE SCALE GENOMIC DNA]</scope>
    <source>
        <strain evidence="2 3">Z6</strain>
    </source>
</reference>
<dbReference type="InterPro" id="IPR013216">
    <property type="entry name" value="Methyltransf_11"/>
</dbReference>